<comment type="caution">
    <text evidence="3">The sequence shown here is derived from an EMBL/GenBank/DDBJ whole genome shotgun (WGS) entry which is preliminary data.</text>
</comment>
<proteinExistence type="predicted"/>
<feature type="region of interest" description="Disordered" evidence="1">
    <location>
        <begin position="1"/>
        <end position="32"/>
    </location>
</feature>
<evidence type="ECO:0000313" key="4">
    <source>
        <dbReference type="Proteomes" id="UP001295423"/>
    </source>
</evidence>
<accession>A0AAD2FSR5</accession>
<dbReference type="Proteomes" id="UP001295423">
    <property type="component" value="Unassembled WGS sequence"/>
</dbReference>
<dbReference type="AlphaFoldDB" id="A0AAD2FSR5"/>
<feature type="compositionally biased region" description="Polar residues" evidence="1">
    <location>
        <begin position="78"/>
        <end position="89"/>
    </location>
</feature>
<sequence>MMSNGPRARRTATKRIQQSDGSSASTSTENNNTLHSSIMASETNVVNGMPLPPSAASASLSGTTSVPITNRASSTTILMNGNHTKPNHPSTKRLRRKRKIGQESTISLTRIIVFILVFLSAAWLGWIIAARIFLGSSDDEVMVSKERAFDGNNGLEEAPFSILVIGGSDGSGTRAFCWALQQLGVVLLVDDKHTMDIEASQLFGRTGWPGFVKYVMEQTKGSLDYTWDDLSPDAKKVLKHEVGRFLKHLKLVYENMKIRRAHAEKQDKNHGGSISIPIKAQRIHFAIKAPASMLVLPVLQHVFEYELKFPVAFLHVVRDGRDVSLSQNQSPAQKFFNATFPNDYVQRMDQWKDDLYNVRAMQLWNNWNVQVWNNHHPPGHPNHDQLPSEQLNYNKKYLLVRSEDLVHSKWDVMQALHQFVDSSMPLENLCCQSHEKDKDLGESVHFADTAKNHGPLHPHRHLRKPPRGRGHNWGGFQGNDGGDVTGDTKPVLNLIDWVKESERALKRERQRDPRRAIEDAGSDSYTLDDLMNQGVPLFKRYIEEKQGNMVVKHLEELVKVARGKLDADYKEWKQKFTTRNRSVDAEQQNVFYTRTGNAILDQARNLQHARMALFSRRNEIETDSSYDRPSDKVVKDIMKDLIKRLHMLEDDGVQHAFARGQGGEEGGEGYVDRTVLEKRYGKWQGLLENKPDLSKYLHQEGAQGLEHFGYEPYQDFVYPTLEYQCTQEQLLECKPGEEKQVVPSLL</sequence>
<feature type="compositionally biased region" description="Basic residues" evidence="1">
    <location>
        <begin position="454"/>
        <end position="470"/>
    </location>
</feature>
<dbReference type="EMBL" id="CAKOGP040001792">
    <property type="protein sequence ID" value="CAJ1951870.1"/>
    <property type="molecule type" value="Genomic_DNA"/>
</dbReference>
<keyword evidence="2" id="KW-0812">Transmembrane</keyword>
<evidence type="ECO:0000256" key="1">
    <source>
        <dbReference type="SAM" id="MobiDB-lite"/>
    </source>
</evidence>
<keyword evidence="2" id="KW-0472">Membrane</keyword>
<dbReference type="Gene3D" id="3.40.50.300">
    <property type="entry name" value="P-loop containing nucleotide triphosphate hydrolases"/>
    <property type="match status" value="1"/>
</dbReference>
<feature type="region of interest" description="Disordered" evidence="1">
    <location>
        <begin position="78"/>
        <end position="98"/>
    </location>
</feature>
<evidence type="ECO:0000313" key="3">
    <source>
        <dbReference type="EMBL" id="CAJ1951870.1"/>
    </source>
</evidence>
<reference evidence="3" key="1">
    <citation type="submission" date="2023-08" db="EMBL/GenBank/DDBJ databases">
        <authorList>
            <person name="Audoor S."/>
            <person name="Bilcke G."/>
        </authorList>
    </citation>
    <scope>NUCLEOTIDE SEQUENCE</scope>
</reference>
<evidence type="ECO:0000256" key="2">
    <source>
        <dbReference type="SAM" id="Phobius"/>
    </source>
</evidence>
<feature type="region of interest" description="Disordered" evidence="1">
    <location>
        <begin position="449"/>
        <end position="485"/>
    </location>
</feature>
<name>A0AAD2FSR5_9STRA</name>
<protein>
    <submittedName>
        <fullName evidence="3">Uncharacterized protein</fullName>
    </submittedName>
</protein>
<dbReference type="InterPro" id="IPR027417">
    <property type="entry name" value="P-loop_NTPase"/>
</dbReference>
<feature type="compositionally biased region" description="Gly residues" evidence="1">
    <location>
        <begin position="471"/>
        <end position="484"/>
    </location>
</feature>
<feature type="compositionally biased region" description="Low complexity" evidence="1">
    <location>
        <begin position="22"/>
        <end position="32"/>
    </location>
</feature>
<keyword evidence="4" id="KW-1185">Reference proteome</keyword>
<keyword evidence="2" id="KW-1133">Transmembrane helix</keyword>
<dbReference type="SUPFAM" id="SSF52540">
    <property type="entry name" value="P-loop containing nucleoside triphosphate hydrolases"/>
    <property type="match status" value="1"/>
</dbReference>
<gene>
    <name evidence="3" type="ORF">CYCCA115_LOCUS13279</name>
</gene>
<feature type="transmembrane region" description="Helical" evidence="2">
    <location>
        <begin position="105"/>
        <end position="129"/>
    </location>
</feature>
<organism evidence="3 4">
    <name type="scientific">Cylindrotheca closterium</name>
    <dbReference type="NCBI Taxonomy" id="2856"/>
    <lineage>
        <taxon>Eukaryota</taxon>
        <taxon>Sar</taxon>
        <taxon>Stramenopiles</taxon>
        <taxon>Ochrophyta</taxon>
        <taxon>Bacillariophyta</taxon>
        <taxon>Bacillariophyceae</taxon>
        <taxon>Bacillariophycidae</taxon>
        <taxon>Bacillariales</taxon>
        <taxon>Bacillariaceae</taxon>
        <taxon>Cylindrotheca</taxon>
    </lineage>
</organism>